<evidence type="ECO:0000256" key="1">
    <source>
        <dbReference type="ARBA" id="ARBA00001849"/>
    </source>
</evidence>
<dbReference type="GO" id="GO:0003723">
    <property type="term" value="F:RNA binding"/>
    <property type="evidence" value="ECO:0007669"/>
    <property type="project" value="UniProtKB-UniRule"/>
</dbReference>
<keyword evidence="5 8" id="KW-0378">Hydrolase</keyword>
<name>F0P214_WEEVC</name>
<dbReference type="NCBIfam" id="TIGR02063">
    <property type="entry name" value="RNase_R"/>
    <property type="match status" value="1"/>
</dbReference>
<dbReference type="EMBL" id="CP002455">
    <property type="protein sequence ID" value="ADX67724.1"/>
    <property type="molecule type" value="Genomic_DNA"/>
</dbReference>
<dbReference type="InterPro" id="IPR004476">
    <property type="entry name" value="RNase_II/RNase_R"/>
</dbReference>
<evidence type="ECO:0000256" key="2">
    <source>
        <dbReference type="ARBA" id="ARBA00004496"/>
    </source>
</evidence>
<dbReference type="Pfam" id="PF08206">
    <property type="entry name" value="OB_RNB"/>
    <property type="match status" value="1"/>
</dbReference>
<dbReference type="InterPro" id="IPR012340">
    <property type="entry name" value="NA-bd_OB-fold"/>
</dbReference>
<reference evidence="10 11" key="1">
    <citation type="journal article" date="2011" name="Stand. Genomic Sci.">
        <title>Complete genome sequence of Weeksella virosa type strain (9751).</title>
        <authorList>
            <person name="Lang E."/>
            <person name="Teshima H."/>
            <person name="Lucas S."/>
            <person name="Lapidus A."/>
            <person name="Hammon N."/>
            <person name="Deshpande S."/>
            <person name="Nolan M."/>
            <person name="Cheng J.F."/>
            <person name="Pitluck S."/>
            <person name="Liolios K."/>
            <person name="Pagani I."/>
            <person name="Mikhailova N."/>
            <person name="Ivanova N."/>
            <person name="Mavromatis K."/>
            <person name="Pati A."/>
            <person name="Tapia R."/>
            <person name="Han C."/>
            <person name="Goodwin L."/>
            <person name="Chen A."/>
            <person name="Palaniappan K."/>
            <person name="Land M."/>
            <person name="Hauser L."/>
            <person name="Chang Y.J."/>
            <person name="Jeffries C.D."/>
            <person name="Brambilla E.M."/>
            <person name="Kopitz M."/>
            <person name="Rohde M."/>
            <person name="Goker M."/>
            <person name="Tindall B.J."/>
            <person name="Detter J.C."/>
            <person name="Woyke T."/>
            <person name="Bristow J."/>
            <person name="Eisen J.A."/>
            <person name="Markowitz V."/>
            <person name="Hugenholtz P."/>
            <person name="Klenk H.P."/>
            <person name="Kyrpides N.C."/>
        </authorList>
    </citation>
    <scope>NUCLEOTIDE SEQUENCE [LARGE SCALE GENOMIC DNA]</scope>
    <source>
        <strain evidence="11">ATCC 43766 / DSM 16922 / JCM 21250 / NBRC 16016 / NCTC 11634 / CL345/78</strain>
    </source>
</reference>
<dbReference type="CDD" id="cd04471">
    <property type="entry name" value="S1_RNase_R"/>
    <property type="match status" value="1"/>
</dbReference>
<dbReference type="AlphaFoldDB" id="F0P214"/>
<dbReference type="InterPro" id="IPR013223">
    <property type="entry name" value="RNase_B_OB_dom"/>
</dbReference>
<dbReference type="KEGG" id="wvi:Weevi_1015"/>
<dbReference type="RefSeq" id="WP_013598114.1">
    <property type="nucleotide sequence ID" value="NC_015144.1"/>
</dbReference>
<dbReference type="GO" id="GO:0008859">
    <property type="term" value="F:exoribonuclease II activity"/>
    <property type="evidence" value="ECO:0007669"/>
    <property type="project" value="UniProtKB-UniRule"/>
</dbReference>
<dbReference type="InterPro" id="IPR001900">
    <property type="entry name" value="RNase_II/R"/>
</dbReference>
<evidence type="ECO:0000256" key="8">
    <source>
        <dbReference type="HAMAP-Rule" id="MF_01895"/>
    </source>
</evidence>
<keyword evidence="3 8" id="KW-0963">Cytoplasm</keyword>
<evidence type="ECO:0000256" key="7">
    <source>
        <dbReference type="ARBA" id="ARBA00022884"/>
    </source>
</evidence>
<dbReference type="SMART" id="SM00955">
    <property type="entry name" value="RNB"/>
    <property type="match status" value="1"/>
</dbReference>
<sequence length="731" mass="84505">MRCFLDKHPLINAMSKKKKKFYTNKKHQQKLQKYSKKIIEVLFKNQNKPLNYKQIAAALHIESRIDKEILIKNLHILCGEKKITETDRGKFKLANIDRDYLVGKIDITQNGSAYVIIEGSEKDIFIPKGKTKHAMQGDTVRIYLYPPKPYSRREAEVVEIVQRLKTRFTGIYEEHKSGKYGFVSMQGSGAYDFYIPKGKANQAKNGEKVVVELLEWPDGFDSPIGSITEVLGNPENSDVEMHSILLEFGLPEAFPEEVEAEAQQLDTKIDENEVKKRRDMRDILTFTIDPKDAKDFDDALSIQPLENGNWEIGVHIADVTHYVQPGTLIDQEAYKRATSVYLVDRVVPMLPEILSNNVCSLRPNEDKYTFSGVFELTNEGDVVKSWFGRTAIHSNHRFSYEEAQELIEGKTGDYQEEIRTLDRLAKKLRAQRMKEGAINFDKIEVKFQLDQDNNPTGVFFKISKDSNHLIEEFMLLCNRKVSEFVSLEKGKENGRTYIYRIHDEPDPDKLLDLKKFVIQFGYELEIGERKKTIRSMNRLLADVKGKPEENMIETLAMRSMSKAKYSTENIGHYGLAFDYYTHFTSPIRRYPDMIAHRLLQDFLDKKSSPPQATYEDKCLHCSSREKLASEAERESIKFMQVKYMQEFVGENFEGFISGIQEYGIFVELPLTRSEGLIRTRNIPDDQYSFDEKNHALIGRNTGKKYQLGDRVSVKLINADLLKKQLDFELID</sequence>
<dbReference type="SUPFAM" id="SSF50249">
    <property type="entry name" value="Nucleic acid-binding proteins"/>
    <property type="match status" value="4"/>
</dbReference>
<dbReference type="InterPro" id="IPR003029">
    <property type="entry name" value="S1_domain"/>
</dbReference>
<dbReference type="STRING" id="865938.Weevi_1015"/>
<dbReference type="eggNOG" id="COG0557">
    <property type="taxonomic scope" value="Bacteria"/>
</dbReference>
<feature type="domain" description="S1 motif" evidence="9">
    <location>
        <begin position="649"/>
        <end position="730"/>
    </location>
</feature>
<dbReference type="InterPro" id="IPR010776">
    <property type="entry name" value="Hop2_WH_dom"/>
</dbReference>
<comment type="function">
    <text evidence="8">3'-5' exoribonuclease that releases 5'-nucleoside monophosphates and is involved in maturation of structured RNAs.</text>
</comment>
<dbReference type="Pfam" id="PF00773">
    <property type="entry name" value="RNB"/>
    <property type="match status" value="1"/>
</dbReference>
<dbReference type="PROSITE" id="PS01175">
    <property type="entry name" value="RIBONUCLEASE_II"/>
    <property type="match status" value="1"/>
</dbReference>
<dbReference type="SMART" id="SM00316">
    <property type="entry name" value="S1"/>
    <property type="match status" value="1"/>
</dbReference>
<evidence type="ECO:0000256" key="5">
    <source>
        <dbReference type="ARBA" id="ARBA00022801"/>
    </source>
</evidence>
<keyword evidence="4 8" id="KW-0540">Nuclease</keyword>
<dbReference type="NCBIfam" id="TIGR00358">
    <property type="entry name" value="3_prime_RNase"/>
    <property type="match status" value="1"/>
</dbReference>
<protein>
    <recommendedName>
        <fullName evidence="8">Ribonuclease R</fullName>
        <shortName evidence="8">RNase R</shortName>
        <ecNumber evidence="8">3.1.13.1</ecNumber>
    </recommendedName>
</protein>
<dbReference type="HAMAP" id="MF_01895">
    <property type="entry name" value="RNase_R"/>
    <property type="match status" value="1"/>
</dbReference>
<accession>F0P214</accession>
<dbReference type="InterPro" id="IPR022966">
    <property type="entry name" value="RNase_II/R_CS"/>
</dbReference>
<comment type="subcellular location">
    <subcellularLocation>
        <location evidence="2 8">Cytoplasm</location>
    </subcellularLocation>
</comment>
<keyword evidence="11" id="KW-1185">Reference proteome</keyword>
<dbReference type="GO" id="GO:0006402">
    <property type="term" value="P:mRNA catabolic process"/>
    <property type="evidence" value="ECO:0007669"/>
    <property type="project" value="TreeGrafter"/>
</dbReference>
<dbReference type="PANTHER" id="PTHR23355:SF9">
    <property type="entry name" value="DIS3-LIKE EXONUCLEASE 2"/>
    <property type="match status" value="1"/>
</dbReference>
<dbReference type="InterPro" id="IPR011805">
    <property type="entry name" value="RNase_R"/>
</dbReference>
<dbReference type="Pfam" id="PF00575">
    <property type="entry name" value="S1"/>
    <property type="match status" value="1"/>
</dbReference>
<dbReference type="Pfam" id="PF17876">
    <property type="entry name" value="CSD2"/>
    <property type="match status" value="1"/>
</dbReference>
<evidence type="ECO:0000256" key="6">
    <source>
        <dbReference type="ARBA" id="ARBA00022839"/>
    </source>
</evidence>
<gene>
    <name evidence="8" type="primary">rnr</name>
    <name evidence="10" type="ordered locus">Weevi_1015</name>
</gene>
<comment type="catalytic activity">
    <reaction evidence="1 8">
        <text>Exonucleolytic cleavage in the 3'- to 5'-direction to yield nucleoside 5'-phosphates.</text>
        <dbReference type="EC" id="3.1.13.1"/>
    </reaction>
</comment>
<dbReference type="GO" id="GO:0005829">
    <property type="term" value="C:cytosol"/>
    <property type="evidence" value="ECO:0007669"/>
    <property type="project" value="TreeGrafter"/>
</dbReference>
<dbReference type="Proteomes" id="UP000008641">
    <property type="component" value="Chromosome"/>
</dbReference>
<organism evidence="10 11">
    <name type="scientific">Weeksella virosa (strain ATCC 43766 / DSM 16922 / JCM 21250 / CCUG 30538 / CDC 9751 / IAM 14551 / NBRC 16016 / NCTC 11634 / CL345/78)</name>
    <dbReference type="NCBI Taxonomy" id="865938"/>
    <lineage>
        <taxon>Bacteria</taxon>
        <taxon>Pseudomonadati</taxon>
        <taxon>Bacteroidota</taxon>
        <taxon>Flavobacteriia</taxon>
        <taxon>Flavobacteriales</taxon>
        <taxon>Weeksellaceae</taxon>
        <taxon>Weeksella</taxon>
    </lineage>
</organism>
<evidence type="ECO:0000313" key="11">
    <source>
        <dbReference type="Proteomes" id="UP000008641"/>
    </source>
</evidence>
<reference evidence="11" key="2">
    <citation type="journal article" date="2011" name="Stand. Genomic Sci.">
        <title>Complete genome sequence of Weeksella virosa type strain (9751T).</title>
        <authorList>
            <person name="Lang E."/>
            <person name="Teshima H."/>
            <person name="Lucas S."/>
            <person name="Lapidus A."/>
            <person name="Hammon N."/>
            <person name="Deshpande S."/>
            <person name="Nolan M."/>
            <person name="Cheng J."/>
            <person name="Pitluck S."/>
            <person name="Liolios K."/>
            <person name="Pagani I."/>
            <person name="Mikhailova N."/>
            <person name="Ivanova N."/>
            <person name="Mavromatis K."/>
            <person name="Pati A."/>
            <person name="Tapia R."/>
            <person name="Han C."/>
            <person name="Goodwin L."/>
            <person name="Chen A."/>
            <person name="Palaniappan K."/>
            <person name="Land M."/>
            <person name="Hauser L."/>
            <person name="Chang Y."/>
            <person name="Jeffries C."/>
            <person name="Brambilla E."/>
            <person name="Kopitz M."/>
            <person name="Rohde M."/>
            <person name="Goker M."/>
            <person name="Tindall B."/>
            <person name="Detter J."/>
            <person name="Woyke T."/>
            <person name="Bristow J."/>
            <person name="Eisen J."/>
            <person name="Markowitz V."/>
            <person name="Hugenholtz P."/>
            <person name="Klenk H."/>
            <person name="Kyrpides N."/>
        </authorList>
    </citation>
    <scope>NUCLEOTIDE SEQUENCE [LARGE SCALE GENOMIC DNA]</scope>
    <source>
        <strain evidence="11">ATCC 43766 / DSM 16922 / JCM 21250 / NBRC 16016 / NCTC 11634 / CL345/78</strain>
    </source>
</reference>
<dbReference type="Pfam" id="PF07106">
    <property type="entry name" value="WHD_TBPIP"/>
    <property type="match status" value="1"/>
</dbReference>
<dbReference type="EC" id="3.1.13.1" evidence="8"/>
<evidence type="ECO:0000313" key="10">
    <source>
        <dbReference type="EMBL" id="ADX67724.1"/>
    </source>
</evidence>
<dbReference type="PROSITE" id="PS50126">
    <property type="entry name" value="S1"/>
    <property type="match status" value="1"/>
</dbReference>
<evidence type="ECO:0000259" key="9">
    <source>
        <dbReference type="PROSITE" id="PS50126"/>
    </source>
</evidence>
<keyword evidence="6 8" id="KW-0269">Exonuclease</keyword>
<dbReference type="InterPro" id="IPR040476">
    <property type="entry name" value="CSD2"/>
</dbReference>
<dbReference type="InterPro" id="IPR050180">
    <property type="entry name" value="RNR_Ribonuclease"/>
</dbReference>
<evidence type="ECO:0000256" key="3">
    <source>
        <dbReference type="ARBA" id="ARBA00022490"/>
    </source>
</evidence>
<dbReference type="PANTHER" id="PTHR23355">
    <property type="entry name" value="RIBONUCLEASE"/>
    <property type="match status" value="1"/>
</dbReference>
<evidence type="ECO:0000256" key="4">
    <source>
        <dbReference type="ARBA" id="ARBA00022722"/>
    </source>
</evidence>
<comment type="similarity">
    <text evidence="8">Belongs to the RNR ribonuclease family. RNase R subfamily.</text>
</comment>
<dbReference type="HOGENOM" id="CLU_002333_7_0_10"/>
<proteinExistence type="inferred from homology"/>
<keyword evidence="7 8" id="KW-0694">RNA-binding</keyword>
<dbReference type="Gene3D" id="2.40.50.140">
    <property type="entry name" value="Nucleic acid-binding proteins"/>
    <property type="match status" value="2"/>
</dbReference>